<protein>
    <submittedName>
        <fullName evidence="2">Uncharacterized protein</fullName>
    </submittedName>
</protein>
<accession>A0ABR4BYQ2</accession>
<name>A0ABR4BYQ2_9HELO</name>
<proteinExistence type="predicted"/>
<gene>
    <name evidence="2" type="ORF">VTL71DRAFT_6517</name>
</gene>
<evidence type="ECO:0000313" key="2">
    <source>
        <dbReference type="EMBL" id="KAL2062251.1"/>
    </source>
</evidence>
<evidence type="ECO:0000256" key="1">
    <source>
        <dbReference type="SAM" id="MobiDB-lite"/>
    </source>
</evidence>
<keyword evidence="3" id="KW-1185">Reference proteome</keyword>
<sequence>MVKSRDATYHDIEAEDKPKRIFSIKQGEGEQEEGKCILIRDPEMPKTERKLRSTRIPSVLNITHLTTTRQNEDDGLIELIPNTLYEVEFPAEIGCPGEVGSVIKLDTEKLQELGLLEEFLEVRRELLHKDKLPILAKIAQEEDPGYEKKKGTVYQTGLTRNPKSDPGSLHLSSLQRRQDEWNGKSINERLMKIVATAIQLCIPNVRGGGREERWYSTGSITPYADENHEVTSIQMNYTPQKTSVSSSLKKFATGHTDTGDDRTGYSGVCVMGHLDDNHFPGRFNLTPLGMTTTLGKCEMLLFPAKLWLHCSSGSGTYDVPPGDARRIPLSPLDNLTRLPEDTPLMRLNVVVYPNARCLNPAFRQIHKEFWGEKGLSIYPSIAAHQEWMMRIWIANESEIMQWLGDIGIGETVGKDRDGKKSNTSKSFRFRDHQGEGPSLLTKATEIMTKAFRDQINSWKASNRLQATVSSMKAEQAARASGSEHEDPKAKAQRFKNEKKTNQKARKEYIAKSKVFAPVEKVSVEDYCRLFAWTDEDTGELLYPSEECAKKTLEWSGKTNVEFEKLWKKAAYLDCGTRVSNSKNAGEEGASLKIPKVTWFNPDFHDGFDPETDTIPGNPRWKREVAVLGGEEGKDERQVKKRSHAMAFQQALAISRLADS</sequence>
<reference evidence="2 3" key="1">
    <citation type="journal article" date="2024" name="Commun. Biol.">
        <title>Comparative genomic analysis of thermophilic fungi reveals convergent evolutionary adaptations and gene losses.</title>
        <authorList>
            <person name="Steindorff A.S."/>
            <person name="Aguilar-Pontes M.V."/>
            <person name="Robinson A.J."/>
            <person name="Andreopoulos B."/>
            <person name="LaButti K."/>
            <person name="Kuo A."/>
            <person name="Mondo S."/>
            <person name="Riley R."/>
            <person name="Otillar R."/>
            <person name="Haridas S."/>
            <person name="Lipzen A."/>
            <person name="Grimwood J."/>
            <person name="Schmutz J."/>
            <person name="Clum A."/>
            <person name="Reid I.D."/>
            <person name="Moisan M.C."/>
            <person name="Butler G."/>
            <person name="Nguyen T.T.M."/>
            <person name="Dewar K."/>
            <person name="Conant G."/>
            <person name="Drula E."/>
            <person name="Henrissat B."/>
            <person name="Hansel C."/>
            <person name="Singer S."/>
            <person name="Hutchinson M.I."/>
            <person name="de Vries R.P."/>
            <person name="Natvig D.O."/>
            <person name="Powell A.J."/>
            <person name="Tsang A."/>
            <person name="Grigoriev I.V."/>
        </authorList>
    </citation>
    <scope>NUCLEOTIDE SEQUENCE [LARGE SCALE GENOMIC DNA]</scope>
    <source>
        <strain evidence="2 3">CBS 494.80</strain>
    </source>
</reference>
<feature type="region of interest" description="Disordered" evidence="1">
    <location>
        <begin position="469"/>
        <end position="502"/>
    </location>
</feature>
<comment type="caution">
    <text evidence="2">The sequence shown here is derived from an EMBL/GenBank/DDBJ whole genome shotgun (WGS) entry which is preliminary data.</text>
</comment>
<feature type="compositionally biased region" description="Basic and acidic residues" evidence="1">
    <location>
        <begin position="481"/>
        <end position="502"/>
    </location>
</feature>
<feature type="region of interest" description="Disordered" evidence="1">
    <location>
        <begin position="412"/>
        <end position="435"/>
    </location>
</feature>
<evidence type="ECO:0000313" key="3">
    <source>
        <dbReference type="Proteomes" id="UP001595075"/>
    </source>
</evidence>
<dbReference type="EMBL" id="JAZHXI010000017">
    <property type="protein sequence ID" value="KAL2062251.1"/>
    <property type="molecule type" value="Genomic_DNA"/>
</dbReference>
<dbReference type="Proteomes" id="UP001595075">
    <property type="component" value="Unassembled WGS sequence"/>
</dbReference>
<organism evidence="2 3">
    <name type="scientific">Oculimacula yallundae</name>
    <dbReference type="NCBI Taxonomy" id="86028"/>
    <lineage>
        <taxon>Eukaryota</taxon>
        <taxon>Fungi</taxon>
        <taxon>Dikarya</taxon>
        <taxon>Ascomycota</taxon>
        <taxon>Pezizomycotina</taxon>
        <taxon>Leotiomycetes</taxon>
        <taxon>Helotiales</taxon>
        <taxon>Ploettnerulaceae</taxon>
        <taxon>Oculimacula</taxon>
    </lineage>
</organism>